<feature type="transmembrane region" description="Helical" evidence="1">
    <location>
        <begin position="98"/>
        <end position="123"/>
    </location>
</feature>
<protein>
    <submittedName>
        <fullName evidence="2">Uncharacterized protein</fullName>
    </submittedName>
</protein>
<accession>A0A140L4Z3</accession>
<proteinExistence type="predicted"/>
<keyword evidence="1" id="KW-0472">Membrane</keyword>
<gene>
    <name evidence="2" type="ORF">AN619_16140</name>
</gene>
<keyword evidence="1" id="KW-0812">Transmembrane</keyword>
<dbReference type="EMBL" id="LOEE01000032">
    <property type="protein sequence ID" value="KXG75618.1"/>
    <property type="molecule type" value="Genomic_DNA"/>
</dbReference>
<organism evidence="2 3">
    <name type="scientific">Thermotalea metallivorans</name>
    <dbReference type="NCBI Taxonomy" id="520762"/>
    <lineage>
        <taxon>Bacteria</taxon>
        <taxon>Bacillati</taxon>
        <taxon>Bacillota</taxon>
        <taxon>Clostridia</taxon>
        <taxon>Peptostreptococcales</taxon>
        <taxon>Thermotaleaceae</taxon>
        <taxon>Thermotalea</taxon>
    </lineage>
</organism>
<reference evidence="2 3" key="1">
    <citation type="submission" date="2015-12" db="EMBL/GenBank/DDBJ databases">
        <title>Draft genome sequence of the thermoanaerobe Thermotalea metallivorans, an isolate from the runoff channel of the Great Artesian Basin, Australia.</title>
        <authorList>
            <person name="Patel B.K."/>
        </authorList>
    </citation>
    <scope>NUCLEOTIDE SEQUENCE [LARGE SCALE GENOMIC DNA]</scope>
    <source>
        <strain evidence="2 3">B2-1</strain>
    </source>
</reference>
<keyword evidence="1" id="KW-1133">Transmembrane helix</keyword>
<evidence type="ECO:0000313" key="3">
    <source>
        <dbReference type="Proteomes" id="UP000070456"/>
    </source>
</evidence>
<dbReference type="AlphaFoldDB" id="A0A140L4Z3"/>
<keyword evidence="3" id="KW-1185">Reference proteome</keyword>
<sequence length="165" mass="18347">MYNIIATFKNIPDLNRCIKTLRVDPNIRGHISVIPKNASSHTEKEISSVLIKRSRQVAPSGLEDIWGGVFTGFIIGALSAFAAVYLNTNLLHLSTLSFIAGIALIFYGGASGALLGFLIHTLWARRNWLKNKEEVVLVLHKLDDSTKELVIKNLENHHASKIEIY</sequence>
<evidence type="ECO:0000313" key="2">
    <source>
        <dbReference type="EMBL" id="KXG75618.1"/>
    </source>
</evidence>
<name>A0A140L4Z3_9FIRM</name>
<dbReference type="OrthoDB" id="1952748at2"/>
<dbReference type="Proteomes" id="UP000070456">
    <property type="component" value="Unassembled WGS sequence"/>
</dbReference>
<dbReference type="STRING" id="520762.AN619_16140"/>
<evidence type="ECO:0000256" key="1">
    <source>
        <dbReference type="SAM" id="Phobius"/>
    </source>
</evidence>
<comment type="caution">
    <text evidence="2">The sequence shown here is derived from an EMBL/GenBank/DDBJ whole genome shotgun (WGS) entry which is preliminary data.</text>
</comment>
<feature type="transmembrane region" description="Helical" evidence="1">
    <location>
        <begin position="65"/>
        <end position="86"/>
    </location>
</feature>
<dbReference type="RefSeq" id="WP_068556207.1">
    <property type="nucleotide sequence ID" value="NZ_LOEE01000032.1"/>
</dbReference>